<organism evidence="7 8">
    <name type="scientific">Trichoplusia ni</name>
    <name type="common">Cabbage looper</name>
    <dbReference type="NCBI Taxonomy" id="7111"/>
    <lineage>
        <taxon>Eukaryota</taxon>
        <taxon>Metazoa</taxon>
        <taxon>Ecdysozoa</taxon>
        <taxon>Arthropoda</taxon>
        <taxon>Hexapoda</taxon>
        <taxon>Insecta</taxon>
        <taxon>Pterygota</taxon>
        <taxon>Neoptera</taxon>
        <taxon>Endopterygota</taxon>
        <taxon>Lepidoptera</taxon>
        <taxon>Glossata</taxon>
        <taxon>Ditrysia</taxon>
        <taxon>Noctuoidea</taxon>
        <taxon>Noctuidae</taxon>
        <taxon>Plusiinae</taxon>
        <taxon>Trichoplusia</taxon>
    </lineage>
</organism>
<evidence type="ECO:0000313" key="8">
    <source>
        <dbReference type="RefSeq" id="XP_026745623.1"/>
    </source>
</evidence>
<dbReference type="PANTHER" id="PTHR46346:SF1">
    <property type="entry name" value="PHOSPHATIDYLINOSITOL N-ACETYLGLUCOSAMINYLTRANSFERASE SUBUNIT P"/>
    <property type="match status" value="1"/>
</dbReference>
<dbReference type="InParanoid" id="A0A7E5WXQ2"/>
<evidence type="ECO:0000259" key="6">
    <source>
        <dbReference type="Pfam" id="PF08510"/>
    </source>
</evidence>
<evidence type="ECO:0000256" key="3">
    <source>
        <dbReference type="ARBA" id="ARBA00022989"/>
    </source>
</evidence>
<dbReference type="RefSeq" id="XP_026745623.1">
    <property type="nucleotide sequence ID" value="XM_026889822.1"/>
</dbReference>
<dbReference type="KEGG" id="tnl:113506973"/>
<dbReference type="GO" id="GO:0016020">
    <property type="term" value="C:membrane"/>
    <property type="evidence" value="ECO:0007669"/>
    <property type="project" value="UniProtKB-SubCell"/>
</dbReference>
<comment type="subcellular location">
    <subcellularLocation>
        <location evidence="1">Membrane</location>
        <topology evidence="1">Multi-pass membrane protein</topology>
    </subcellularLocation>
</comment>
<keyword evidence="4 5" id="KW-0472">Membrane</keyword>
<name>A0A7E5WXQ2_TRINI</name>
<dbReference type="InterPro" id="IPR052263">
    <property type="entry name" value="GPI_Anchor_Biosynth"/>
</dbReference>
<dbReference type="GO" id="GO:0005783">
    <property type="term" value="C:endoplasmic reticulum"/>
    <property type="evidence" value="ECO:0007669"/>
    <property type="project" value="TreeGrafter"/>
</dbReference>
<dbReference type="CTD" id="43168"/>
<reference evidence="8" key="1">
    <citation type="submission" date="2025-08" db="UniProtKB">
        <authorList>
            <consortium name="RefSeq"/>
        </authorList>
    </citation>
    <scope>IDENTIFICATION</scope>
</reference>
<dbReference type="OrthoDB" id="690928at2759"/>
<dbReference type="InterPro" id="IPR013717">
    <property type="entry name" value="PIG-P"/>
</dbReference>
<evidence type="ECO:0000313" key="7">
    <source>
        <dbReference type="Proteomes" id="UP000322000"/>
    </source>
</evidence>
<dbReference type="FunCoup" id="A0A7E5WXQ2">
    <property type="interactions" value="79"/>
</dbReference>
<evidence type="ECO:0000256" key="4">
    <source>
        <dbReference type="ARBA" id="ARBA00023136"/>
    </source>
</evidence>
<gene>
    <name evidence="8" type="primary">LOC113506973</name>
</gene>
<feature type="transmembrane region" description="Helical" evidence="5">
    <location>
        <begin position="53"/>
        <end position="74"/>
    </location>
</feature>
<keyword evidence="7" id="KW-1185">Reference proteome</keyword>
<dbReference type="GeneID" id="113506973"/>
<keyword evidence="3 5" id="KW-1133">Transmembrane helix</keyword>
<keyword evidence="2 5" id="KW-0812">Transmembrane</keyword>
<dbReference type="AlphaFoldDB" id="A0A7E5WXQ2"/>
<feature type="transmembrane region" description="Helical" evidence="5">
    <location>
        <begin position="12"/>
        <end position="33"/>
    </location>
</feature>
<dbReference type="GO" id="GO:0016757">
    <property type="term" value="F:glycosyltransferase activity"/>
    <property type="evidence" value="ECO:0007669"/>
    <property type="project" value="UniProtKB-KW"/>
</dbReference>
<accession>A0A7E5WXQ2</accession>
<evidence type="ECO:0000256" key="5">
    <source>
        <dbReference type="SAM" id="Phobius"/>
    </source>
</evidence>
<dbReference type="PANTHER" id="PTHR46346">
    <property type="entry name" value="PHOSPHATIDYLINOSITOL N-ACETYLGLUCOSAMINYLTRANSFERASE SUBUNIT P"/>
    <property type="match status" value="1"/>
</dbReference>
<dbReference type="Pfam" id="PF08510">
    <property type="entry name" value="PIG-P"/>
    <property type="match status" value="1"/>
</dbReference>
<evidence type="ECO:0000256" key="2">
    <source>
        <dbReference type="ARBA" id="ARBA00022692"/>
    </source>
</evidence>
<evidence type="ECO:0000256" key="1">
    <source>
        <dbReference type="ARBA" id="ARBA00004141"/>
    </source>
</evidence>
<proteinExistence type="predicted"/>
<feature type="domain" description="PIG-P" evidence="6">
    <location>
        <begin position="12"/>
        <end position="154"/>
    </location>
</feature>
<protein>
    <submittedName>
        <fullName evidence="8">Phosphatidylinositol N-acetylglucosaminyltransferase subunit P</fullName>
    </submittedName>
</protein>
<keyword evidence="8" id="KW-0808">Transferase</keyword>
<dbReference type="Proteomes" id="UP000322000">
    <property type="component" value="Unplaced"/>
</dbReference>
<sequence length="160" mass="18625">MPEHTPAPTPARSLYGFFMYLFSKTMLFIYFIWAITPDYYLHYFNIYYYPQKYWSTAIPIQCLVALTIFAFVIYPSSGLILTANTNSISTISDSHSHYTCKRIENNNNMLKSCICTDVNKCAKNSHVTAHDELEENTVPQLHDLNIRFVCKKLYFNKCSN</sequence>
<keyword evidence="8" id="KW-0328">Glycosyltransferase</keyword>
<dbReference type="GO" id="GO:0006506">
    <property type="term" value="P:GPI anchor biosynthetic process"/>
    <property type="evidence" value="ECO:0007669"/>
    <property type="project" value="TreeGrafter"/>
</dbReference>